<accession>A0ABY5AT31</accession>
<reference evidence="1" key="1">
    <citation type="submission" date="2022-06" db="EMBL/GenBank/DDBJ databases">
        <title>Genome sequence of Phormidium yuhuli AB48 isolated from an industrial photobioreactor environment.</title>
        <authorList>
            <person name="Qiu Y."/>
            <person name="Noonan A.J.C."/>
            <person name="Dofher K."/>
            <person name="Koch M."/>
            <person name="Kieft B."/>
            <person name="Lin X."/>
            <person name="Ziels R.M."/>
            <person name="Hallam S.J."/>
        </authorList>
    </citation>
    <scope>NUCLEOTIDE SEQUENCE</scope>
    <source>
        <strain evidence="1">AB48</strain>
    </source>
</reference>
<dbReference type="Proteomes" id="UP001056708">
    <property type="component" value="Chromosome"/>
</dbReference>
<dbReference type="EMBL" id="CP098611">
    <property type="protein sequence ID" value="USR92180.1"/>
    <property type="molecule type" value="Genomic_DNA"/>
</dbReference>
<keyword evidence="2" id="KW-1185">Reference proteome</keyword>
<sequence>MTFPCHTRDIPAILSHLNQVRECWQDNLRTAVVLIVPPFVIRYFIWRCPDFYDWRVGTFVLPEDEDIY</sequence>
<gene>
    <name evidence="1" type="ORF">NEA10_05500</name>
</gene>
<proteinExistence type="predicted"/>
<evidence type="ECO:0000313" key="1">
    <source>
        <dbReference type="EMBL" id="USR92180.1"/>
    </source>
</evidence>
<dbReference type="RefSeq" id="WP_252664252.1">
    <property type="nucleotide sequence ID" value="NZ_CP098611.1"/>
</dbReference>
<evidence type="ECO:0000313" key="2">
    <source>
        <dbReference type="Proteomes" id="UP001056708"/>
    </source>
</evidence>
<protein>
    <submittedName>
        <fullName evidence="1">Uncharacterized protein</fullName>
    </submittedName>
</protein>
<name>A0ABY5AT31_9CYAN</name>
<organism evidence="1 2">
    <name type="scientific">Phormidium yuhuli AB48</name>
    <dbReference type="NCBI Taxonomy" id="2940671"/>
    <lineage>
        <taxon>Bacteria</taxon>
        <taxon>Bacillati</taxon>
        <taxon>Cyanobacteriota</taxon>
        <taxon>Cyanophyceae</taxon>
        <taxon>Oscillatoriophycideae</taxon>
        <taxon>Oscillatoriales</taxon>
        <taxon>Oscillatoriaceae</taxon>
        <taxon>Phormidium</taxon>
        <taxon>Phormidium yuhuli</taxon>
    </lineage>
</organism>